<dbReference type="SUPFAM" id="SSF50978">
    <property type="entry name" value="WD40 repeat-like"/>
    <property type="match status" value="1"/>
</dbReference>
<dbReference type="Proteomes" id="UP001491310">
    <property type="component" value="Unassembled WGS sequence"/>
</dbReference>
<keyword evidence="10" id="KW-1185">Reference proteome</keyword>
<evidence type="ECO:0000256" key="1">
    <source>
        <dbReference type="ARBA" id="ARBA00004220"/>
    </source>
</evidence>
<evidence type="ECO:0000256" key="2">
    <source>
        <dbReference type="ARBA" id="ARBA00004414"/>
    </source>
</evidence>
<keyword evidence="5" id="KW-0853">WD repeat</keyword>
<feature type="compositionally biased region" description="Polar residues" evidence="7">
    <location>
        <begin position="345"/>
        <end position="360"/>
    </location>
</feature>
<dbReference type="InterPro" id="IPR039724">
    <property type="entry name" value="WDR91"/>
</dbReference>
<evidence type="ECO:0000256" key="7">
    <source>
        <dbReference type="SAM" id="MobiDB-lite"/>
    </source>
</evidence>
<evidence type="ECO:0000256" key="4">
    <source>
        <dbReference type="ARBA" id="ARBA00022753"/>
    </source>
</evidence>
<dbReference type="PANTHER" id="PTHR13083:SF3">
    <property type="entry name" value="WD REPEAT-CONTAINING PROTEIN 91"/>
    <property type="match status" value="1"/>
</dbReference>
<keyword evidence="6" id="KW-0175">Coiled coil</keyword>
<feature type="repeat" description="WD" evidence="5">
    <location>
        <begin position="588"/>
        <end position="622"/>
    </location>
</feature>
<dbReference type="EMBL" id="JALJOT010000010">
    <property type="protein sequence ID" value="KAK9906425.1"/>
    <property type="molecule type" value="Genomic_DNA"/>
</dbReference>
<evidence type="ECO:0000256" key="5">
    <source>
        <dbReference type="PROSITE-ProRule" id="PRU00221"/>
    </source>
</evidence>
<feature type="region of interest" description="Disordered" evidence="7">
    <location>
        <begin position="241"/>
        <end position="288"/>
    </location>
</feature>
<keyword evidence="4" id="KW-0967">Endosome</keyword>
<sequence length="722" mass="78075">MESLNYVDTLFKEYLLFRGFTSTLQTFNSDLATDRGCGFQVDQILTMVFQKLIRQNRGKQLIDMLEFLDSQLYCHLDASYESTIRKLEVSLIRYFLVHALKAGKLNDVRSFFAEFGDMLMSGPDAKEWSAWFALPYVNSPANHPSFQVYFTKEWAQLVETSFRNLLAEVIQKLPLPAVLRFDTDRRQRLSLQRQCRQLQKEKAQLEKMLQQRLHESPVAAVSESGRLSLVDHILDVDYAASTSTSPMPSTYTANAKGKRHEAGAGLQHTPTQNGGSLRQQDSAAVSGQQNAASLAALGWGENAAVNEGYRQAGQNHRRDASFGEWAPDRPVEESRPLISLEAQPEQLTEALSSDRASSNNESERSAVRRGALDYSGRSPLEPSHGLVDPIDRRPGASTQPPADHIASESRSTSTGDVSASLHRRFSSTDSGKGDLVMQAEELAGHDAAVVAAAFSPGGQNMATADRDGVVRIWAPQSLAADAGRSATLLTGAPVSALAWDARADKIMLVGTVGKGIKAWHVDTKRMVAHVRLDPSFPDVRHVACSPADPSFACASSSASGPAAGKLSVWNMRAFKKAHTFAVAGDPVLDSLAFSPDGRLLLAAANDGLLRLFNTTAKSEVAAWAVGDVGAPACARFGGSETSVIVLTASGQIQWWDTAMLKEPVRTVDAATHCGTRAPHMKHALAAAASHKGHVTAVDWHPTMNVVVSGSADHSACLTHLDL</sequence>
<organism evidence="9 10">
    <name type="scientific">Coccomyxa subellipsoidea</name>
    <dbReference type="NCBI Taxonomy" id="248742"/>
    <lineage>
        <taxon>Eukaryota</taxon>
        <taxon>Viridiplantae</taxon>
        <taxon>Chlorophyta</taxon>
        <taxon>core chlorophytes</taxon>
        <taxon>Trebouxiophyceae</taxon>
        <taxon>Trebouxiophyceae incertae sedis</taxon>
        <taxon>Coccomyxaceae</taxon>
        <taxon>Coccomyxa</taxon>
    </lineage>
</organism>
<comment type="subcellular location">
    <subcellularLocation>
        <location evidence="1">Early endosome membrane</location>
        <topology evidence="1">Peripheral membrane protein</topology>
    </subcellularLocation>
    <subcellularLocation>
        <location evidence="2">Late endosome membrane</location>
    </subcellularLocation>
</comment>
<dbReference type="PROSITE" id="PS50082">
    <property type="entry name" value="WD_REPEATS_2"/>
    <property type="match status" value="3"/>
</dbReference>
<feature type="repeat" description="WD" evidence="5">
    <location>
        <begin position="687"/>
        <end position="722"/>
    </location>
</feature>
<comment type="similarity">
    <text evidence="3">Belongs to the WD repeat WDR91 family.</text>
</comment>
<proteinExistence type="inferred from homology"/>
<feature type="domain" description="ARMC9 CTLH-like" evidence="8">
    <location>
        <begin position="66"/>
        <end position="171"/>
    </location>
</feature>
<dbReference type="PANTHER" id="PTHR13083">
    <property type="entry name" value="WD REPEAT-CONTAINING PROTEIN 91"/>
    <property type="match status" value="1"/>
</dbReference>
<feature type="compositionally biased region" description="Low complexity" evidence="7">
    <location>
        <begin position="241"/>
        <end position="253"/>
    </location>
</feature>
<name>A0ABR2YIX0_9CHLO</name>
<evidence type="ECO:0000313" key="10">
    <source>
        <dbReference type="Proteomes" id="UP001491310"/>
    </source>
</evidence>
<feature type="compositionally biased region" description="Polar residues" evidence="7">
    <location>
        <begin position="268"/>
        <end position="288"/>
    </location>
</feature>
<dbReference type="SMART" id="SM00320">
    <property type="entry name" value="WD40"/>
    <property type="match status" value="5"/>
</dbReference>
<evidence type="ECO:0000313" key="9">
    <source>
        <dbReference type="EMBL" id="KAK9906425.1"/>
    </source>
</evidence>
<dbReference type="Gene3D" id="2.130.10.10">
    <property type="entry name" value="YVTN repeat-like/Quinoprotein amine dehydrogenase"/>
    <property type="match status" value="2"/>
</dbReference>
<dbReference type="InterPro" id="IPR015943">
    <property type="entry name" value="WD40/YVTN_repeat-like_dom_sf"/>
</dbReference>
<accession>A0ABR2YIX0</accession>
<feature type="compositionally biased region" description="Basic and acidic residues" evidence="7">
    <location>
        <begin position="316"/>
        <end position="335"/>
    </location>
</feature>
<feature type="region of interest" description="Disordered" evidence="7">
    <location>
        <begin position="310"/>
        <end position="432"/>
    </location>
</feature>
<dbReference type="InterPro" id="IPR001680">
    <property type="entry name" value="WD40_rpt"/>
</dbReference>
<comment type="caution">
    <text evidence="9">The sequence shown here is derived from an EMBL/GenBank/DDBJ whole genome shotgun (WGS) entry which is preliminary data.</text>
</comment>
<dbReference type="InterPro" id="IPR036322">
    <property type="entry name" value="WD40_repeat_dom_sf"/>
</dbReference>
<evidence type="ECO:0000256" key="3">
    <source>
        <dbReference type="ARBA" id="ARBA00006128"/>
    </source>
</evidence>
<dbReference type="Pfam" id="PF23138">
    <property type="entry name" value="CTLH_Armc9"/>
    <property type="match status" value="1"/>
</dbReference>
<reference evidence="9 10" key="1">
    <citation type="journal article" date="2024" name="Nat. Commun.">
        <title>Phylogenomics reveals the evolutionary origins of lichenization in chlorophyte algae.</title>
        <authorList>
            <person name="Puginier C."/>
            <person name="Libourel C."/>
            <person name="Otte J."/>
            <person name="Skaloud P."/>
            <person name="Haon M."/>
            <person name="Grisel S."/>
            <person name="Petersen M."/>
            <person name="Berrin J.G."/>
            <person name="Delaux P.M."/>
            <person name="Dal Grande F."/>
            <person name="Keller J."/>
        </authorList>
    </citation>
    <scope>NUCLEOTIDE SEQUENCE [LARGE SCALE GENOMIC DNA]</scope>
    <source>
        <strain evidence="9 10">SAG 216-7</strain>
    </source>
</reference>
<dbReference type="InterPro" id="IPR056327">
    <property type="entry name" value="ARMC9_CTLH-like_dom"/>
</dbReference>
<feature type="repeat" description="WD" evidence="5">
    <location>
        <begin position="442"/>
        <end position="473"/>
    </location>
</feature>
<evidence type="ECO:0000256" key="6">
    <source>
        <dbReference type="SAM" id="Coils"/>
    </source>
</evidence>
<feature type="coiled-coil region" evidence="6">
    <location>
        <begin position="181"/>
        <end position="215"/>
    </location>
</feature>
<dbReference type="PROSITE" id="PS50294">
    <property type="entry name" value="WD_REPEATS_REGION"/>
    <property type="match status" value="2"/>
</dbReference>
<evidence type="ECO:0000259" key="8">
    <source>
        <dbReference type="Pfam" id="PF23138"/>
    </source>
</evidence>
<feature type="compositionally biased region" description="Polar residues" evidence="7">
    <location>
        <begin position="408"/>
        <end position="417"/>
    </location>
</feature>
<dbReference type="Pfam" id="PF00400">
    <property type="entry name" value="WD40"/>
    <property type="match status" value="3"/>
</dbReference>
<protein>
    <recommendedName>
        <fullName evidence="8">ARMC9 CTLH-like domain-containing protein</fullName>
    </recommendedName>
</protein>
<gene>
    <name evidence="9" type="ORF">WJX75_001628</name>
</gene>